<dbReference type="EMBL" id="GBRH01191812">
    <property type="protein sequence ID" value="JAE06084.1"/>
    <property type="molecule type" value="Transcribed_RNA"/>
</dbReference>
<feature type="region of interest" description="Disordered" evidence="1">
    <location>
        <begin position="1"/>
        <end position="51"/>
    </location>
</feature>
<proteinExistence type="predicted"/>
<reference evidence="2" key="2">
    <citation type="journal article" date="2015" name="Data Brief">
        <title>Shoot transcriptome of the giant reed, Arundo donax.</title>
        <authorList>
            <person name="Barrero R.A."/>
            <person name="Guerrero F.D."/>
            <person name="Moolhuijzen P."/>
            <person name="Goolsby J.A."/>
            <person name="Tidwell J."/>
            <person name="Bellgard S.E."/>
            <person name="Bellgard M.I."/>
        </authorList>
    </citation>
    <scope>NUCLEOTIDE SEQUENCE</scope>
    <source>
        <tissue evidence="2">Shoot tissue taken approximately 20 cm above the soil surface</tissue>
    </source>
</reference>
<accession>A0A0A9F4G3</accession>
<sequence>MICNKHTHRTMSETPRSSSPNTLPNETTSDPVNFFHFSSKESRQKKQSKDE</sequence>
<dbReference type="AlphaFoldDB" id="A0A0A9F4G3"/>
<evidence type="ECO:0000313" key="2">
    <source>
        <dbReference type="EMBL" id="JAE06084.1"/>
    </source>
</evidence>
<feature type="compositionally biased region" description="Basic and acidic residues" evidence="1">
    <location>
        <begin position="38"/>
        <end position="51"/>
    </location>
</feature>
<feature type="compositionally biased region" description="Polar residues" evidence="1">
    <location>
        <begin position="12"/>
        <end position="31"/>
    </location>
</feature>
<evidence type="ECO:0000256" key="1">
    <source>
        <dbReference type="SAM" id="MobiDB-lite"/>
    </source>
</evidence>
<protein>
    <submittedName>
        <fullName evidence="2">Uncharacterized protein</fullName>
    </submittedName>
</protein>
<name>A0A0A9F4G3_ARUDO</name>
<reference evidence="2" key="1">
    <citation type="submission" date="2014-09" db="EMBL/GenBank/DDBJ databases">
        <authorList>
            <person name="Magalhaes I.L.F."/>
            <person name="Oliveira U."/>
            <person name="Santos F.R."/>
            <person name="Vidigal T.H.D.A."/>
            <person name="Brescovit A.D."/>
            <person name="Santos A.J."/>
        </authorList>
    </citation>
    <scope>NUCLEOTIDE SEQUENCE</scope>
    <source>
        <tissue evidence="2">Shoot tissue taken approximately 20 cm above the soil surface</tissue>
    </source>
</reference>
<organism evidence="2">
    <name type="scientific">Arundo donax</name>
    <name type="common">Giant reed</name>
    <name type="synonym">Donax arundinaceus</name>
    <dbReference type="NCBI Taxonomy" id="35708"/>
    <lineage>
        <taxon>Eukaryota</taxon>
        <taxon>Viridiplantae</taxon>
        <taxon>Streptophyta</taxon>
        <taxon>Embryophyta</taxon>
        <taxon>Tracheophyta</taxon>
        <taxon>Spermatophyta</taxon>
        <taxon>Magnoliopsida</taxon>
        <taxon>Liliopsida</taxon>
        <taxon>Poales</taxon>
        <taxon>Poaceae</taxon>
        <taxon>PACMAD clade</taxon>
        <taxon>Arundinoideae</taxon>
        <taxon>Arundineae</taxon>
        <taxon>Arundo</taxon>
    </lineage>
</organism>